<evidence type="ECO:0000256" key="5">
    <source>
        <dbReference type="ARBA" id="ARBA00022840"/>
    </source>
</evidence>
<evidence type="ECO:0000256" key="2">
    <source>
        <dbReference type="ARBA" id="ARBA00022448"/>
    </source>
</evidence>
<dbReference type="InterPro" id="IPR050095">
    <property type="entry name" value="ECF_ABC_transporter_ATP-bd"/>
</dbReference>
<evidence type="ECO:0000256" key="1">
    <source>
        <dbReference type="ARBA" id="ARBA00005417"/>
    </source>
</evidence>
<dbReference type="GO" id="GO:0042626">
    <property type="term" value="F:ATPase-coupled transmembrane transporter activity"/>
    <property type="evidence" value="ECO:0007669"/>
    <property type="project" value="TreeGrafter"/>
</dbReference>
<dbReference type="CDD" id="cd03225">
    <property type="entry name" value="ABC_cobalt_CbiO_domain1"/>
    <property type="match status" value="1"/>
</dbReference>
<keyword evidence="2" id="KW-0813">Transport</keyword>
<dbReference type="SMART" id="SM00382">
    <property type="entry name" value="AAA"/>
    <property type="match status" value="1"/>
</dbReference>
<reference evidence="9" key="1">
    <citation type="submission" date="2020-08" db="EMBL/GenBank/DDBJ databases">
        <title>Genome public.</title>
        <authorList>
            <person name="Liu C."/>
            <person name="Sun Q."/>
        </authorList>
    </citation>
    <scope>NUCLEOTIDE SEQUENCE</scope>
    <source>
        <strain evidence="9">BX12</strain>
    </source>
</reference>
<dbReference type="PROSITE" id="PS50893">
    <property type="entry name" value="ABC_TRANSPORTER_2"/>
    <property type="match status" value="1"/>
</dbReference>
<dbReference type="AlphaFoldDB" id="A0A923NJ12"/>
<dbReference type="PANTHER" id="PTHR43553">
    <property type="entry name" value="HEAVY METAL TRANSPORTER"/>
    <property type="match status" value="1"/>
</dbReference>
<evidence type="ECO:0000256" key="7">
    <source>
        <dbReference type="ARBA" id="ARBA00023136"/>
    </source>
</evidence>
<dbReference type="GO" id="GO:0043190">
    <property type="term" value="C:ATP-binding cassette (ABC) transporter complex"/>
    <property type="evidence" value="ECO:0007669"/>
    <property type="project" value="TreeGrafter"/>
</dbReference>
<evidence type="ECO:0000313" key="10">
    <source>
        <dbReference type="Proteomes" id="UP000602647"/>
    </source>
</evidence>
<dbReference type="RefSeq" id="WP_187303057.1">
    <property type="nucleotide sequence ID" value="NZ_JACRYT010000008.1"/>
</dbReference>
<dbReference type="Proteomes" id="UP000602647">
    <property type="component" value="Unassembled WGS sequence"/>
</dbReference>
<evidence type="ECO:0000256" key="4">
    <source>
        <dbReference type="ARBA" id="ARBA00022741"/>
    </source>
</evidence>
<dbReference type="GO" id="GO:0016887">
    <property type="term" value="F:ATP hydrolysis activity"/>
    <property type="evidence" value="ECO:0007669"/>
    <property type="project" value="InterPro"/>
</dbReference>
<keyword evidence="4" id="KW-0547">Nucleotide-binding</keyword>
<dbReference type="SUPFAM" id="SSF52540">
    <property type="entry name" value="P-loop containing nucleoside triphosphate hydrolases"/>
    <property type="match status" value="1"/>
</dbReference>
<comment type="caution">
    <text evidence="9">The sequence shown here is derived from an EMBL/GenBank/DDBJ whole genome shotgun (WGS) entry which is preliminary data.</text>
</comment>
<evidence type="ECO:0000313" key="9">
    <source>
        <dbReference type="EMBL" id="MBC6679953.1"/>
    </source>
</evidence>
<keyword evidence="5 9" id="KW-0067">ATP-binding</keyword>
<proteinExistence type="inferred from homology"/>
<keyword evidence="7" id="KW-0472">Membrane</keyword>
<evidence type="ECO:0000256" key="6">
    <source>
        <dbReference type="ARBA" id="ARBA00022967"/>
    </source>
</evidence>
<keyword evidence="10" id="KW-1185">Reference proteome</keyword>
<keyword evidence="6" id="KW-1278">Translocase</keyword>
<feature type="domain" description="ABC transporter" evidence="8">
    <location>
        <begin position="8"/>
        <end position="241"/>
    </location>
</feature>
<dbReference type="GO" id="GO:0005524">
    <property type="term" value="F:ATP binding"/>
    <property type="evidence" value="ECO:0007669"/>
    <property type="project" value="UniProtKB-KW"/>
</dbReference>
<dbReference type="InterPro" id="IPR003439">
    <property type="entry name" value="ABC_transporter-like_ATP-bd"/>
</dbReference>
<sequence length="241" mass="26718">MKEEKTILQVRDLSFFYESDPEREILSGITFSIFPKSITAVIGLSGCGKSTLCQILCGIIPQCIAGTITGEVRVAELDPRTEPLSQMAVTIGYMMQDPDRQLFASTVEDELAFGPENLMLPPGEIRRRVDEVMDLLEIRHLALKNPGRLSGGQKQLVAAGALLTMEPDILIMDEPVSHVDAQGRKIVLGLMKKLRATGKTLLVVEHDYEQLDFADQWLVIENGRLRDFGAPEEIRKKGGLL</sequence>
<accession>A0A923NJ12</accession>
<dbReference type="EMBL" id="JACRYT010000008">
    <property type="protein sequence ID" value="MBC6679953.1"/>
    <property type="molecule type" value="Genomic_DNA"/>
</dbReference>
<keyword evidence="3" id="KW-1003">Cell membrane</keyword>
<dbReference type="InterPro" id="IPR015856">
    <property type="entry name" value="ABC_transpr_CbiO/EcfA_su"/>
</dbReference>
<dbReference type="InterPro" id="IPR003593">
    <property type="entry name" value="AAA+_ATPase"/>
</dbReference>
<comment type="similarity">
    <text evidence="1">Belongs to the ABC transporter superfamily.</text>
</comment>
<dbReference type="InterPro" id="IPR027417">
    <property type="entry name" value="P-loop_NTPase"/>
</dbReference>
<evidence type="ECO:0000256" key="3">
    <source>
        <dbReference type="ARBA" id="ARBA00022475"/>
    </source>
</evidence>
<protein>
    <submittedName>
        <fullName evidence="9">ABC transporter ATP-binding protein</fullName>
    </submittedName>
</protein>
<dbReference type="Pfam" id="PF00005">
    <property type="entry name" value="ABC_tran"/>
    <property type="match status" value="1"/>
</dbReference>
<dbReference type="Gene3D" id="3.40.50.300">
    <property type="entry name" value="P-loop containing nucleotide triphosphate hydrolases"/>
    <property type="match status" value="1"/>
</dbReference>
<gene>
    <name evidence="9" type="ORF">H9L42_08935</name>
</gene>
<organism evidence="9 10">
    <name type="scientific">Zhenpiania hominis</name>
    <dbReference type="NCBI Taxonomy" id="2763644"/>
    <lineage>
        <taxon>Bacteria</taxon>
        <taxon>Bacillati</taxon>
        <taxon>Bacillota</taxon>
        <taxon>Clostridia</taxon>
        <taxon>Peptostreptococcales</taxon>
        <taxon>Anaerovoracaceae</taxon>
        <taxon>Zhenpiania</taxon>
    </lineage>
</organism>
<evidence type="ECO:0000259" key="8">
    <source>
        <dbReference type="PROSITE" id="PS50893"/>
    </source>
</evidence>
<name>A0A923NJ12_9FIRM</name>